<evidence type="ECO:0000313" key="7">
    <source>
        <dbReference type="Proteomes" id="UP000574761"/>
    </source>
</evidence>
<evidence type="ECO:0000313" key="6">
    <source>
        <dbReference type="EMBL" id="MBB3975409.1"/>
    </source>
</evidence>
<dbReference type="PANTHER" id="PTHR23300:SF0">
    <property type="entry name" value="METHANETHIOL OXIDASE"/>
    <property type="match status" value="1"/>
</dbReference>
<dbReference type="AlphaFoldDB" id="A0A7W6GJ13"/>
<dbReference type="InterPro" id="IPR008826">
    <property type="entry name" value="Se-bd"/>
</dbReference>
<evidence type="ECO:0000256" key="5">
    <source>
        <dbReference type="ARBA" id="ARBA00047539"/>
    </source>
</evidence>
<dbReference type="EC" id="1.8.3.4" evidence="3"/>
<comment type="catalytic activity">
    <reaction evidence="5">
        <text>methanethiol + O2 + H2O = hydrogen sulfide + formaldehyde + H2O2 + H(+)</text>
        <dbReference type="Rhea" id="RHEA:11812"/>
        <dbReference type="ChEBI" id="CHEBI:15377"/>
        <dbReference type="ChEBI" id="CHEBI:15378"/>
        <dbReference type="ChEBI" id="CHEBI:15379"/>
        <dbReference type="ChEBI" id="CHEBI:16007"/>
        <dbReference type="ChEBI" id="CHEBI:16240"/>
        <dbReference type="ChEBI" id="CHEBI:16842"/>
        <dbReference type="ChEBI" id="CHEBI:29919"/>
        <dbReference type="EC" id="1.8.3.4"/>
    </reaction>
</comment>
<comment type="similarity">
    <text evidence="2">Belongs to the selenium-binding protein family.</text>
</comment>
<protein>
    <recommendedName>
        <fullName evidence="4">Methanethiol oxidase</fullName>
        <ecNumber evidence="3">1.8.3.4</ecNumber>
    </recommendedName>
</protein>
<dbReference type="Proteomes" id="UP000574761">
    <property type="component" value="Unassembled WGS sequence"/>
</dbReference>
<organism evidence="6 7">
    <name type="scientific">Mycoplana azooxidifex</name>
    <dbReference type="NCBI Taxonomy" id="1636188"/>
    <lineage>
        <taxon>Bacteria</taxon>
        <taxon>Pseudomonadati</taxon>
        <taxon>Pseudomonadota</taxon>
        <taxon>Alphaproteobacteria</taxon>
        <taxon>Hyphomicrobiales</taxon>
        <taxon>Rhizobiaceae</taxon>
        <taxon>Mycoplana</taxon>
    </lineage>
</organism>
<name>A0A7W6GJ13_9HYPH</name>
<dbReference type="RefSeq" id="WP_183798774.1">
    <property type="nucleotide sequence ID" value="NZ_JACIEE010000001.1"/>
</dbReference>
<dbReference type="InterPro" id="IPR015943">
    <property type="entry name" value="WD40/YVTN_repeat-like_dom_sf"/>
</dbReference>
<evidence type="ECO:0000256" key="2">
    <source>
        <dbReference type="ARBA" id="ARBA00005606"/>
    </source>
</evidence>
<gene>
    <name evidence="6" type="ORF">GGQ64_000585</name>
</gene>
<evidence type="ECO:0000256" key="1">
    <source>
        <dbReference type="ARBA" id="ARBA00005177"/>
    </source>
</evidence>
<dbReference type="EMBL" id="JACIEE010000001">
    <property type="protein sequence ID" value="MBB3975409.1"/>
    <property type="molecule type" value="Genomic_DNA"/>
</dbReference>
<accession>A0A7W6GJ13</accession>
<proteinExistence type="inferred from homology"/>
<dbReference type="PANTHER" id="PTHR23300">
    <property type="entry name" value="METHANETHIOL OXIDASE"/>
    <property type="match status" value="1"/>
</dbReference>
<keyword evidence="7" id="KW-1185">Reference proteome</keyword>
<dbReference type="GO" id="GO:0008430">
    <property type="term" value="F:selenium binding"/>
    <property type="evidence" value="ECO:0007669"/>
    <property type="project" value="InterPro"/>
</dbReference>
<dbReference type="GO" id="GO:0018549">
    <property type="term" value="F:methanethiol oxidase activity"/>
    <property type="evidence" value="ECO:0007669"/>
    <property type="project" value="UniProtKB-EC"/>
</dbReference>
<dbReference type="SUPFAM" id="SSF75011">
    <property type="entry name" value="3-carboxy-cis,cis-mucoante lactonizing enzyme"/>
    <property type="match status" value="1"/>
</dbReference>
<comment type="caution">
    <text evidence="6">The sequence shown here is derived from an EMBL/GenBank/DDBJ whole genome shotgun (WGS) entry which is preliminary data.</text>
</comment>
<comment type="pathway">
    <text evidence="1">Organosulfur degradation.</text>
</comment>
<dbReference type="Gene3D" id="2.130.10.10">
    <property type="entry name" value="YVTN repeat-like/Quinoprotein amine dehydrogenase"/>
    <property type="match status" value="1"/>
</dbReference>
<dbReference type="Pfam" id="PF05694">
    <property type="entry name" value="SBP56"/>
    <property type="match status" value="1"/>
</dbReference>
<evidence type="ECO:0000256" key="4">
    <source>
        <dbReference type="ARBA" id="ARBA00015601"/>
    </source>
</evidence>
<evidence type="ECO:0000256" key="3">
    <source>
        <dbReference type="ARBA" id="ARBA00012510"/>
    </source>
</evidence>
<reference evidence="6 7" key="1">
    <citation type="submission" date="2020-08" db="EMBL/GenBank/DDBJ databases">
        <title>Genomic Encyclopedia of Type Strains, Phase IV (KMG-IV): sequencing the most valuable type-strain genomes for metagenomic binning, comparative biology and taxonomic classification.</title>
        <authorList>
            <person name="Goeker M."/>
        </authorList>
    </citation>
    <scope>NUCLEOTIDE SEQUENCE [LARGE SCALE GENOMIC DNA]</scope>
    <source>
        <strain evidence="6 7">DSM 100211</strain>
    </source>
</reference>
<sequence length="464" mass="51843">MANWKPDPSFYPSPRMAMKAEPETLAYVAAFDPTRTVPDTLAVVDVDPKSPSYGQIVHSLAMPSVGDELHHFGWNACSSCLCPNAPHPHAERRYLVVPGLKSSRIHIVDTKPDARRPTISKVVEPAEVAERAGYTRPHTVHCGPEGIYVAALGNAEGKAPGGVFLMDHETFEVRGQWEMDRGPQQLSYDVWWHLGHDTLVTSEWGTPDTFENGLMPEILLGAKYGRRLHFWDLHKRKHLQTIDFGDKYQLVFELRPAHDPTKAYGFVNTVLCLEDLSSAIWVWHRDGEKWAVTKVIDIPAEPADPDQLPPMLKGFNAVPPLVTDIDLSMDDRFLYVSCWGTGDLLQFDVSDPFKPKQTGKVRIGGIVARANHPAAKNGALNGGPQMVEISRDGKRVYFTNSLYGAIDEQFYPDGIDGWMVKLDAKPDGGIAFDEKFFVEWPKSHRPHQVRLQGGDCSSDSYCYP</sequence>